<dbReference type="AlphaFoldDB" id="A0A090IVZ7"/>
<gene>
    <name evidence="3" type="ORF">BT1A1_0762</name>
</gene>
<evidence type="ECO:0000313" key="4">
    <source>
        <dbReference type="Proteomes" id="UP000040576"/>
    </source>
</evidence>
<feature type="domain" description="DUF294" evidence="2">
    <location>
        <begin position="180"/>
        <end position="313"/>
    </location>
</feature>
<dbReference type="Pfam" id="PF10335">
    <property type="entry name" value="DUF294_C"/>
    <property type="match status" value="1"/>
</dbReference>
<dbReference type="CDD" id="cd05401">
    <property type="entry name" value="NT_GlnE_GlnD_like"/>
    <property type="match status" value="1"/>
</dbReference>
<dbReference type="InterPro" id="IPR018821">
    <property type="entry name" value="DUF294_put_nucleoTrafse_sb-bd"/>
</dbReference>
<proteinExistence type="predicted"/>
<reference evidence="3 4" key="1">
    <citation type="submission" date="2014-07" db="EMBL/GenBank/DDBJ databases">
        <authorList>
            <person name="Wibberg Daniel"/>
        </authorList>
    </citation>
    <scope>NUCLEOTIDE SEQUENCE [LARGE SCALE GENOMIC DNA]</scope>
</reference>
<protein>
    <recommendedName>
        <fullName evidence="5">CBS domain-containing protein</fullName>
    </recommendedName>
</protein>
<organism evidence="3 4">
    <name type="scientific">Caldibacillus thermoamylovorans</name>
    <dbReference type="NCBI Taxonomy" id="35841"/>
    <lineage>
        <taxon>Bacteria</taxon>
        <taxon>Bacillati</taxon>
        <taxon>Bacillota</taxon>
        <taxon>Bacilli</taxon>
        <taxon>Bacillales</taxon>
        <taxon>Bacillaceae</taxon>
        <taxon>Caldibacillus</taxon>
    </lineage>
</organism>
<dbReference type="Proteomes" id="UP000040576">
    <property type="component" value="Unassembled WGS sequence"/>
</dbReference>
<dbReference type="InterPro" id="IPR005105">
    <property type="entry name" value="GlnD_Uridyltrans_N"/>
</dbReference>
<evidence type="ECO:0000259" key="2">
    <source>
        <dbReference type="Pfam" id="PF10335"/>
    </source>
</evidence>
<accession>A0A090IVZ7</accession>
<name>A0A090IVZ7_9BACI</name>
<dbReference type="Pfam" id="PF03445">
    <property type="entry name" value="DUF294"/>
    <property type="match status" value="1"/>
</dbReference>
<sequence>MTDHSYRKIQEWKDQHIRESMTDTRSLNDFHDTVMKKAFEAAVQKIDKGQPPCKFSWFITGSGGRLEQGVTSDQDHGLIYEIENKENHDYFFTLGKELSDGLNAVGYPYCTGNIMSSNPLWCKSFDSWKKQLYSWMEEKSWETIRYLQIFYDARNIVGTNQMIHQLKDLIFQYQKDDRALIVRFAENVKHTKKGVGPMGNILIEEKGEHHGSINIKYTAFLPYVNSIRLLAIKEGLYETSTCDRMDRLMENMVLARLLHGKKEHFEALLQLRLLSIKEDTYEDSHYLNTRNLSNHQKALLKQIIKEGQKLHKQTINQVKKGVQNGI</sequence>
<keyword evidence="4" id="KW-1185">Reference proteome</keyword>
<dbReference type="RefSeq" id="WP_034768273.1">
    <property type="nucleotide sequence ID" value="NZ_CCRF01000028.1"/>
</dbReference>
<dbReference type="EMBL" id="CCRF01000028">
    <property type="protein sequence ID" value="CEE00613.1"/>
    <property type="molecule type" value="Genomic_DNA"/>
</dbReference>
<dbReference type="GO" id="GO:0008773">
    <property type="term" value="F:[protein-PII] uridylyltransferase activity"/>
    <property type="evidence" value="ECO:0007669"/>
    <property type="project" value="InterPro"/>
</dbReference>
<evidence type="ECO:0000313" key="3">
    <source>
        <dbReference type="EMBL" id="CEE00613.1"/>
    </source>
</evidence>
<feature type="domain" description="Protein-PII uridylyltransferase N-terminal" evidence="1">
    <location>
        <begin position="24"/>
        <end position="139"/>
    </location>
</feature>
<evidence type="ECO:0000259" key="1">
    <source>
        <dbReference type="Pfam" id="PF03445"/>
    </source>
</evidence>
<evidence type="ECO:0008006" key="5">
    <source>
        <dbReference type="Google" id="ProtNLM"/>
    </source>
</evidence>